<evidence type="ECO:0000256" key="1">
    <source>
        <dbReference type="SAM" id="MobiDB-lite"/>
    </source>
</evidence>
<comment type="caution">
    <text evidence="2">The sequence shown here is derived from an EMBL/GenBank/DDBJ whole genome shotgun (WGS) entry which is preliminary data.</text>
</comment>
<reference evidence="3" key="1">
    <citation type="journal article" date="2019" name="Int. J. Syst. Evol. Microbiol.">
        <title>The Global Catalogue of Microorganisms (GCM) 10K type strain sequencing project: providing services to taxonomists for standard genome sequencing and annotation.</title>
        <authorList>
            <consortium name="The Broad Institute Genomics Platform"/>
            <consortium name="The Broad Institute Genome Sequencing Center for Infectious Disease"/>
            <person name="Wu L."/>
            <person name="Ma J."/>
        </authorList>
    </citation>
    <scope>NUCLEOTIDE SEQUENCE [LARGE SCALE GENOMIC DNA]</scope>
    <source>
        <strain evidence="3">CGMCC 4.7645</strain>
    </source>
</reference>
<name>A0ABW5G872_9PSEU</name>
<evidence type="ECO:0000313" key="2">
    <source>
        <dbReference type="EMBL" id="MFD2422366.1"/>
    </source>
</evidence>
<keyword evidence="3" id="KW-1185">Reference proteome</keyword>
<dbReference type="Proteomes" id="UP001597417">
    <property type="component" value="Unassembled WGS sequence"/>
</dbReference>
<dbReference type="RefSeq" id="WP_378271453.1">
    <property type="nucleotide sequence ID" value="NZ_JBHUKR010000027.1"/>
</dbReference>
<gene>
    <name evidence="2" type="ORF">ACFSXZ_39195</name>
</gene>
<dbReference type="EMBL" id="JBHUKR010000027">
    <property type="protein sequence ID" value="MFD2422366.1"/>
    <property type="molecule type" value="Genomic_DNA"/>
</dbReference>
<organism evidence="2 3">
    <name type="scientific">Amycolatopsis pigmentata</name>
    <dbReference type="NCBI Taxonomy" id="450801"/>
    <lineage>
        <taxon>Bacteria</taxon>
        <taxon>Bacillati</taxon>
        <taxon>Actinomycetota</taxon>
        <taxon>Actinomycetes</taxon>
        <taxon>Pseudonocardiales</taxon>
        <taxon>Pseudonocardiaceae</taxon>
        <taxon>Amycolatopsis</taxon>
    </lineage>
</organism>
<accession>A0ABW5G872</accession>
<sequence>MSIRDNRFPAGLSAGFPAELRTETPGSGPDSDESALVAEQRRRAVRAIASAASDADDCALLLDALGLRPSEGVTQVPSPRPGE</sequence>
<protein>
    <submittedName>
        <fullName evidence="2">Uncharacterized protein</fullName>
    </submittedName>
</protein>
<feature type="region of interest" description="Disordered" evidence="1">
    <location>
        <begin position="1"/>
        <end position="35"/>
    </location>
</feature>
<proteinExistence type="predicted"/>
<evidence type="ECO:0000313" key="3">
    <source>
        <dbReference type="Proteomes" id="UP001597417"/>
    </source>
</evidence>